<gene>
    <name evidence="4" type="ORF">AVDCRST_MAG69-2436</name>
</gene>
<sequence length="174" mass="19130">VGANDGASGTAVVMELARVLARSRRAPGAPELRFVLFDGEESPDDSEPFYTSGLRGSRAYVARHRREVGAMVLLDLVGDKRLRIPREASSDPTLWRRLRAAARSVGTLPAFPASTRPAILDDHTPFLRAGIPAIDVIDFDFACWHRTCDDLDAVSPRSLDVVGETMARMLLSWR</sequence>
<organism evidence="4">
    <name type="scientific">uncultured Solirubrobacteraceae bacterium</name>
    <dbReference type="NCBI Taxonomy" id="1162706"/>
    <lineage>
        <taxon>Bacteria</taxon>
        <taxon>Bacillati</taxon>
        <taxon>Actinomycetota</taxon>
        <taxon>Thermoleophilia</taxon>
        <taxon>Solirubrobacterales</taxon>
        <taxon>Solirubrobacteraceae</taxon>
        <taxon>environmental samples</taxon>
    </lineage>
</organism>
<dbReference type="PANTHER" id="PTHR12283:SF6">
    <property type="entry name" value="GLUTAMINYL-PEPTIDE CYCLOTRANSFERASE-RELATED"/>
    <property type="match status" value="1"/>
</dbReference>
<feature type="non-terminal residue" evidence="4">
    <location>
        <position position="1"/>
    </location>
</feature>
<feature type="domain" description="Peptidase M28" evidence="3">
    <location>
        <begin position="2"/>
        <end position="168"/>
    </location>
</feature>
<keyword evidence="2" id="KW-0012">Acyltransferase</keyword>
<dbReference type="Gene3D" id="3.40.630.10">
    <property type="entry name" value="Zn peptidases"/>
    <property type="match status" value="1"/>
</dbReference>
<evidence type="ECO:0000256" key="1">
    <source>
        <dbReference type="ARBA" id="ARBA00022679"/>
    </source>
</evidence>
<reference evidence="4" key="1">
    <citation type="submission" date="2020-02" db="EMBL/GenBank/DDBJ databases">
        <authorList>
            <person name="Meier V. D."/>
        </authorList>
    </citation>
    <scope>NUCLEOTIDE SEQUENCE</scope>
    <source>
        <strain evidence="4">AVDCRST_MAG69</strain>
    </source>
</reference>
<evidence type="ECO:0000313" key="4">
    <source>
        <dbReference type="EMBL" id="CAA9510122.1"/>
    </source>
</evidence>
<dbReference type="SUPFAM" id="SSF53187">
    <property type="entry name" value="Zn-dependent exopeptidases"/>
    <property type="match status" value="1"/>
</dbReference>
<evidence type="ECO:0000259" key="3">
    <source>
        <dbReference type="Pfam" id="PF04389"/>
    </source>
</evidence>
<dbReference type="PANTHER" id="PTHR12283">
    <property type="entry name" value="GLUTAMINYL-PEPTIDE CYCLOTRANSFERASE"/>
    <property type="match status" value="1"/>
</dbReference>
<dbReference type="GO" id="GO:0016603">
    <property type="term" value="F:glutaminyl-peptide cyclotransferase activity"/>
    <property type="evidence" value="ECO:0007669"/>
    <property type="project" value="TreeGrafter"/>
</dbReference>
<accession>A0A6J4T088</accession>
<keyword evidence="1" id="KW-0808">Transferase</keyword>
<dbReference type="GO" id="GO:0008270">
    <property type="term" value="F:zinc ion binding"/>
    <property type="evidence" value="ECO:0007669"/>
    <property type="project" value="TreeGrafter"/>
</dbReference>
<protein>
    <recommendedName>
        <fullName evidence="3">Peptidase M28 domain-containing protein</fullName>
    </recommendedName>
</protein>
<proteinExistence type="predicted"/>
<dbReference type="Pfam" id="PF04389">
    <property type="entry name" value="Peptidase_M28"/>
    <property type="match status" value="1"/>
</dbReference>
<dbReference type="EMBL" id="CADCVP010000264">
    <property type="protein sequence ID" value="CAA9510122.1"/>
    <property type="molecule type" value="Genomic_DNA"/>
</dbReference>
<name>A0A6J4T088_9ACTN</name>
<evidence type="ECO:0000256" key="2">
    <source>
        <dbReference type="ARBA" id="ARBA00023315"/>
    </source>
</evidence>
<dbReference type="InterPro" id="IPR040234">
    <property type="entry name" value="QC/QCL"/>
</dbReference>
<dbReference type="InterPro" id="IPR007484">
    <property type="entry name" value="Peptidase_M28"/>
</dbReference>
<dbReference type="AlphaFoldDB" id="A0A6J4T088"/>